<evidence type="ECO:0000313" key="2">
    <source>
        <dbReference type="Proteomes" id="UP001527392"/>
    </source>
</evidence>
<keyword evidence="2" id="KW-1185">Reference proteome</keyword>
<gene>
    <name evidence="1" type="ORF">L2504_04390</name>
</gene>
<comment type="caution">
    <text evidence="1">The sequence shown here is derived from an EMBL/GenBank/DDBJ whole genome shotgun (WGS) entry which is preliminary data.</text>
</comment>
<dbReference type="RefSeq" id="WP_269257284.1">
    <property type="nucleotide sequence ID" value="NZ_JAKHMK010000006.1"/>
</dbReference>
<accession>A0ABT4K755</accession>
<name>A0ABT4K755_9LACO</name>
<reference evidence="1 2" key="1">
    <citation type="submission" date="2022-01" db="EMBL/GenBank/DDBJ databases">
        <title>VMRC isolate genome collection.</title>
        <authorList>
            <person name="France M."/>
            <person name="Rutt L."/>
            <person name="Humphrys M."/>
            <person name="Ravel J."/>
        </authorList>
    </citation>
    <scope>NUCLEOTIDE SEQUENCE [LARGE SCALE GENOMIC DNA]</scope>
    <source>
        <strain evidence="1 2">C0030B4</strain>
    </source>
</reference>
<sequence length="165" mass="18945">MGLVPDIDKSATISNVRSFFWNDKKYQRIKRRAWWDGIKSTTTDATGVHGSCKGNSSEDMMIDYAAYAQAKRAVDYAIKGCSNNKMFPSQDILQFRYIDQNEVREVKEKLRGKYGHDTYIRADKQACYEFAECIDGVTRKLHVDRKIIPKMLVKKTGSKQETNGN</sequence>
<dbReference type="EMBL" id="JAKHMS010000007">
    <property type="protein sequence ID" value="MCZ3781381.1"/>
    <property type="molecule type" value="Genomic_DNA"/>
</dbReference>
<protein>
    <submittedName>
        <fullName evidence="1">Uncharacterized protein</fullName>
    </submittedName>
</protein>
<proteinExistence type="predicted"/>
<dbReference type="Proteomes" id="UP001527392">
    <property type="component" value="Unassembled WGS sequence"/>
</dbReference>
<evidence type="ECO:0000313" key="1">
    <source>
        <dbReference type="EMBL" id="MCZ3781381.1"/>
    </source>
</evidence>
<organism evidence="1 2">
    <name type="scientific">Limosilactobacillus vaginalis</name>
    <dbReference type="NCBI Taxonomy" id="1633"/>
    <lineage>
        <taxon>Bacteria</taxon>
        <taxon>Bacillati</taxon>
        <taxon>Bacillota</taxon>
        <taxon>Bacilli</taxon>
        <taxon>Lactobacillales</taxon>
        <taxon>Lactobacillaceae</taxon>
        <taxon>Limosilactobacillus</taxon>
    </lineage>
</organism>